<evidence type="ECO:0000313" key="2">
    <source>
        <dbReference type="Proteomes" id="UP001432027"/>
    </source>
</evidence>
<protein>
    <recommendedName>
        <fullName evidence="3">Sushi domain-containing protein</fullName>
    </recommendedName>
</protein>
<dbReference type="Proteomes" id="UP001432027">
    <property type="component" value="Unassembled WGS sequence"/>
</dbReference>
<dbReference type="EMBL" id="BTSX01000005">
    <property type="protein sequence ID" value="GMS98422.1"/>
    <property type="molecule type" value="Genomic_DNA"/>
</dbReference>
<evidence type="ECO:0008006" key="3">
    <source>
        <dbReference type="Google" id="ProtNLM"/>
    </source>
</evidence>
<name>A0AAV5TW30_9BILA</name>
<reference evidence="1" key="1">
    <citation type="submission" date="2023-10" db="EMBL/GenBank/DDBJ databases">
        <title>Genome assembly of Pristionchus species.</title>
        <authorList>
            <person name="Yoshida K."/>
            <person name="Sommer R.J."/>
        </authorList>
    </citation>
    <scope>NUCLEOTIDE SEQUENCE</scope>
    <source>
        <strain evidence="1">RS0144</strain>
    </source>
</reference>
<sequence>GCPTLVSISMPQAACIEEPRSDCNPLPEGSTTTSFVCPDGTLAWKEKSSGQWHITDIKEATCNEAERTWNIKDVSEDRIYACLSDNDVCDFTATACPQNFLCVGSTPTEIASKPKKLGCTNHQLFAKNANDPLMIQPQTCEKGKWKDSGNRHLDVFCGYLI</sequence>
<accession>A0AAV5TW30</accession>
<comment type="caution">
    <text evidence="1">The sequence shown here is derived from an EMBL/GenBank/DDBJ whole genome shotgun (WGS) entry which is preliminary data.</text>
</comment>
<feature type="non-terminal residue" evidence="1">
    <location>
        <position position="1"/>
    </location>
</feature>
<evidence type="ECO:0000313" key="1">
    <source>
        <dbReference type="EMBL" id="GMS98422.1"/>
    </source>
</evidence>
<gene>
    <name evidence="1" type="ORF">PENTCL1PPCAC_20597</name>
</gene>
<organism evidence="1 2">
    <name type="scientific">Pristionchus entomophagus</name>
    <dbReference type="NCBI Taxonomy" id="358040"/>
    <lineage>
        <taxon>Eukaryota</taxon>
        <taxon>Metazoa</taxon>
        <taxon>Ecdysozoa</taxon>
        <taxon>Nematoda</taxon>
        <taxon>Chromadorea</taxon>
        <taxon>Rhabditida</taxon>
        <taxon>Rhabditina</taxon>
        <taxon>Diplogasteromorpha</taxon>
        <taxon>Diplogasteroidea</taxon>
        <taxon>Neodiplogasteridae</taxon>
        <taxon>Pristionchus</taxon>
    </lineage>
</organism>
<dbReference type="AlphaFoldDB" id="A0AAV5TW30"/>
<keyword evidence="2" id="KW-1185">Reference proteome</keyword>
<proteinExistence type="predicted"/>